<dbReference type="PANTHER" id="PTHR35833:SF1">
    <property type="entry name" value="GALACTOSE-BINDING DOMAIN-CONTAINING PROTEIN"/>
    <property type="match status" value="1"/>
</dbReference>
<dbReference type="SUPFAM" id="SSF49785">
    <property type="entry name" value="Galactose-binding domain-like"/>
    <property type="match status" value="1"/>
</dbReference>
<feature type="compositionally biased region" description="Basic and acidic residues" evidence="2">
    <location>
        <begin position="1972"/>
        <end position="1991"/>
    </location>
</feature>
<feature type="compositionally biased region" description="Low complexity" evidence="2">
    <location>
        <begin position="2044"/>
        <end position="2064"/>
    </location>
</feature>
<feature type="compositionally biased region" description="Basic and acidic residues" evidence="2">
    <location>
        <begin position="2000"/>
        <end position="2028"/>
    </location>
</feature>
<reference evidence="3" key="1">
    <citation type="journal article" date="2023" name="Nat. Commun.">
        <title>Diploid and tetraploid genomes of Acorus and the evolution of monocots.</title>
        <authorList>
            <person name="Ma L."/>
            <person name="Liu K.W."/>
            <person name="Li Z."/>
            <person name="Hsiao Y.Y."/>
            <person name="Qi Y."/>
            <person name="Fu T."/>
            <person name="Tang G.D."/>
            <person name="Zhang D."/>
            <person name="Sun W.H."/>
            <person name="Liu D.K."/>
            <person name="Li Y."/>
            <person name="Chen G.Z."/>
            <person name="Liu X.D."/>
            <person name="Liao X.Y."/>
            <person name="Jiang Y.T."/>
            <person name="Yu X."/>
            <person name="Hao Y."/>
            <person name="Huang J."/>
            <person name="Zhao X.W."/>
            <person name="Ke S."/>
            <person name="Chen Y.Y."/>
            <person name="Wu W.L."/>
            <person name="Hsu J.L."/>
            <person name="Lin Y.F."/>
            <person name="Huang M.D."/>
            <person name="Li C.Y."/>
            <person name="Huang L."/>
            <person name="Wang Z.W."/>
            <person name="Zhao X."/>
            <person name="Zhong W.Y."/>
            <person name="Peng D.H."/>
            <person name="Ahmad S."/>
            <person name="Lan S."/>
            <person name="Zhang J.S."/>
            <person name="Tsai W.C."/>
            <person name="Van de Peer Y."/>
            <person name="Liu Z.J."/>
        </authorList>
    </citation>
    <scope>NUCLEOTIDE SEQUENCE</scope>
    <source>
        <strain evidence="3">CP</strain>
    </source>
</reference>
<accession>A0AAV9DTZ2</accession>
<gene>
    <name evidence="3" type="ORF">QJS10_CPB11g00034</name>
</gene>
<feature type="coiled-coil region" evidence="1">
    <location>
        <begin position="1842"/>
        <end position="1911"/>
    </location>
</feature>
<evidence type="ECO:0000256" key="1">
    <source>
        <dbReference type="SAM" id="Coils"/>
    </source>
</evidence>
<dbReference type="Proteomes" id="UP001180020">
    <property type="component" value="Unassembled WGS sequence"/>
</dbReference>
<evidence type="ECO:0000313" key="4">
    <source>
        <dbReference type="Proteomes" id="UP001180020"/>
    </source>
</evidence>
<dbReference type="InterPro" id="IPR008979">
    <property type="entry name" value="Galactose-bd-like_sf"/>
</dbReference>
<dbReference type="EMBL" id="JAUJYO010000011">
    <property type="protein sequence ID" value="KAK1304344.1"/>
    <property type="molecule type" value="Genomic_DNA"/>
</dbReference>
<organism evidence="3 4">
    <name type="scientific">Acorus calamus</name>
    <name type="common">Sweet flag</name>
    <dbReference type="NCBI Taxonomy" id="4465"/>
    <lineage>
        <taxon>Eukaryota</taxon>
        <taxon>Viridiplantae</taxon>
        <taxon>Streptophyta</taxon>
        <taxon>Embryophyta</taxon>
        <taxon>Tracheophyta</taxon>
        <taxon>Spermatophyta</taxon>
        <taxon>Magnoliopsida</taxon>
        <taxon>Liliopsida</taxon>
        <taxon>Acoraceae</taxon>
        <taxon>Acorus</taxon>
    </lineage>
</organism>
<evidence type="ECO:0000313" key="3">
    <source>
        <dbReference type="EMBL" id="KAK1304344.1"/>
    </source>
</evidence>
<sequence>MEMDLEPRVKPLPFKIKGMSRESPSQKANHVLDTDLRTHWSTGTNTKEWILLELDESCLLSHIRIHNKSVLEWEIAVGLRYKPEAFVKVRPRCEAPRRDMLYPMNYTPCRFVRISCLRGNPIAIFFIQLIGVSVAGLEPELQPVVNYLLPHIISHKQEAHDMHLQLLQDIASRLLVFFPQLETDLVTFSESPECVTRFFAMLAGPFYPILHLVNERSSSKSMGTVQDSDVSRTTQGSTLTVSSNFEVQPRRSRNSSSFAQYAASAIAFRPDVVFTLLRKAHKDPHLMNVCRIACRALQKLTEPTKLEEFSLSSDVIISSDLEETSKTSVPTHVSLTDYSSLFGEDLQIPDDHWDSSYLILLDIGATEEGILHVLYACAAQPSLCCILGESNSYFFLLLPLIQALLPALRPPVGSSPYQVDEGFVQWSKPFVQRALSQIVTTSSSAVYHPLLSACAGYLSSCSQSHVKAACVLIDLCSGPLHPWISMVIAKVDLAIELLEDLLGSVQGANQSIDRAHAALKYIILALSGHVDDIMAKFKEVKHKLLFLLEMLEPFFDPAMIASEDSIEFVDASAVLVEKQKQSFDIALNIIRTAVSRAAVLPSLESEWRRGSAAPSVLLSILGPHMLLPPNIDLCKCPSPKMTGQGSTIFSSGSSVHDSGASKSDGQIDVSEALANIDVYEDASLLFAPVELKRSILRKIANLEVTGPEKSSAKPGSTDGIKESKSLVKEFMNEPHRSIALDNGFAIEYFNLQADYLQLVNYSDCESRASEFQRLALDLHSERDIKQESHDAAIDALLLAAECYLNPFFMTSSTVNKFVSRINSFEPKALLELKQVSVGKNINNLETISHIERKRDKVVLQLLLQAAELDKEYQKRTSVGEQCPYDTIHDGQGLELFPPDVEFADAVTLIRQNQALLCQFIMQCLRRKQHSMHEILLQSLLFLLHSATELFCPPEDIIDVILGSAEHLNRLVASAYHELKEGNQQLDLEKLYTLRRRWILLQKLVLASTGTDEGTHFAITTKGRLHYRCLVPPSSWMQSISKFSSCSSPLVRFVGWMAVSQYGKQYMKERLFLTSDLSQLTCLLSIFLDELAMVENKSQRDEESNSEKSGTTEESSLEKECELSNRFNVRRSIHIIYPELHKFFPNIKHQFRIFGDIILEAVGLQLKSLPSSSVPDVLCWFADLCLWPSFKMEKNDMCNSVDGDHLKGYTAVNAKAIILYILEAIISEHMEAMLPEMPRVVQILLSLCKASYCDVIFLDSVLRLVKPLFSYALGKTSENEKLVADESSCLTFESSCFDELFTSIRCRNESPEGPGGSTQRGALVIYILGSLFPDLSSLRRDEIMQSLLLWADFTISERTSSLYDYLCAFQNFMESCKALLQQTIGIYGIGVPVLKDQFSGTKSFVSVQKSATENSGIFHEDSSVFNPKAPCLSNEEIVMFSTGLEGLISKLNPTIEHCWTLHCQLAKNLALISAECYMFSRYLKHSGESVTVQDDTDGENVSVVNPSDKNSNYWRTAVEEFSETIIRVQQNHCWQVASVMLDFVLGLPHTFPLDTAVGALSSSFKHFCCHAPKVSWRLQSDRWLSSLLSRHIIDLHGHESQLMDFFCTMLSHPEPEQRSVALEHLGRLFGLDLNGGIIISSHTIQPTSFASDSGLSVPDSILSLVVSCTWDRVAGLASADPSISLRTLAMALLSGYIPFAEHSQIQSFLMASDTILCGLCKSAYLMQEGPLLRLSLCLLVTACLYSAEEDISLIPINIWKSLENVGMSKTGGIGDLEKKASRALLQLRIDWDDGKEVLKEVLSLNDSAKHSDPDFKSTREEIIQVLASLTSVQSYFDFFSMKSDHDALELEEAEIELDLLQREKASQEVLRSSKDVYPHPPVTTKSEDITRLQQIKDEIRSLEKSKLREEIAAHRQKTLLARQMRQKYLEETALREMELLQNLDREKSSEMENEIERQRLLELERAKTRELRHNLDMERERQTQRELQRELEQAESGVRSSRREFSSSNSRPRERYRERENGRPGHDGSSRPSSRGRESVAAGQSSTSSGVPSSSAPSMPTPTVVLSGLRSYSGQLPVILQSRDRSDDRGAGGYEDSFEGSRDSGDAGSVGDPELMSAFDGPSGGFGGGVRHGSRGGGKSRQAVERRERDGRREGKWERKHS</sequence>
<comment type="caution">
    <text evidence="3">The sequence shown here is derived from an EMBL/GenBank/DDBJ whole genome shotgun (WGS) entry which is preliminary data.</text>
</comment>
<feature type="region of interest" description="Disordered" evidence="2">
    <location>
        <begin position="1097"/>
        <end position="1116"/>
    </location>
</feature>
<name>A0AAV9DTZ2_ACOCL</name>
<protein>
    <submittedName>
        <fullName evidence="3">Uncharacterized protein</fullName>
    </submittedName>
</protein>
<keyword evidence="1" id="KW-0175">Coiled coil</keyword>
<dbReference type="PANTHER" id="PTHR35833">
    <property type="entry name" value="GALACTOSE-BINDING DOMAIN-LIKE, ARMADILLO-TYPE FOLD PROTEIN-RELATED"/>
    <property type="match status" value="1"/>
</dbReference>
<reference evidence="3" key="2">
    <citation type="submission" date="2023-06" db="EMBL/GenBank/DDBJ databases">
        <authorList>
            <person name="Ma L."/>
            <person name="Liu K.-W."/>
            <person name="Li Z."/>
            <person name="Hsiao Y.-Y."/>
            <person name="Qi Y."/>
            <person name="Fu T."/>
            <person name="Tang G."/>
            <person name="Zhang D."/>
            <person name="Sun W.-H."/>
            <person name="Liu D.-K."/>
            <person name="Li Y."/>
            <person name="Chen G.-Z."/>
            <person name="Liu X.-D."/>
            <person name="Liao X.-Y."/>
            <person name="Jiang Y.-T."/>
            <person name="Yu X."/>
            <person name="Hao Y."/>
            <person name="Huang J."/>
            <person name="Zhao X.-W."/>
            <person name="Ke S."/>
            <person name="Chen Y.-Y."/>
            <person name="Wu W.-L."/>
            <person name="Hsu J.-L."/>
            <person name="Lin Y.-F."/>
            <person name="Huang M.-D."/>
            <person name="Li C.-Y."/>
            <person name="Huang L."/>
            <person name="Wang Z.-W."/>
            <person name="Zhao X."/>
            <person name="Zhong W.-Y."/>
            <person name="Peng D.-H."/>
            <person name="Ahmad S."/>
            <person name="Lan S."/>
            <person name="Zhang J.-S."/>
            <person name="Tsai W.-C."/>
            <person name="Van De Peer Y."/>
            <person name="Liu Z.-J."/>
        </authorList>
    </citation>
    <scope>NUCLEOTIDE SEQUENCE</scope>
    <source>
        <strain evidence="3">CP</strain>
        <tissue evidence="3">Leaves</tissue>
    </source>
</reference>
<proteinExistence type="predicted"/>
<evidence type="ECO:0000256" key="2">
    <source>
        <dbReference type="SAM" id="MobiDB-lite"/>
    </source>
</evidence>
<feature type="region of interest" description="Disordered" evidence="2">
    <location>
        <begin position="1972"/>
        <end position="2161"/>
    </location>
</feature>
<feature type="compositionally biased region" description="Basic and acidic residues" evidence="2">
    <location>
        <begin position="2141"/>
        <end position="2161"/>
    </location>
</feature>
<feature type="compositionally biased region" description="Gly residues" evidence="2">
    <location>
        <begin position="2121"/>
        <end position="2138"/>
    </location>
</feature>
<keyword evidence="4" id="KW-1185">Reference proteome</keyword>